<keyword evidence="3 7" id="KW-0560">Oxidoreductase</keyword>
<dbReference type="PROSITE" id="PS51085">
    <property type="entry name" value="2FE2S_FER_2"/>
    <property type="match status" value="1"/>
</dbReference>
<dbReference type="Gene3D" id="3.10.20.30">
    <property type="match status" value="1"/>
</dbReference>
<evidence type="ECO:0000256" key="2">
    <source>
        <dbReference type="ARBA" id="ARBA00022723"/>
    </source>
</evidence>
<keyword evidence="5" id="KW-0411">Iron-sulfur</keyword>
<dbReference type="InterPro" id="IPR001041">
    <property type="entry name" value="2Fe-2S_ferredoxin-type"/>
</dbReference>
<dbReference type="STRING" id="1123360.thalar_02256"/>
<evidence type="ECO:0000256" key="1">
    <source>
        <dbReference type="ARBA" id="ARBA00022714"/>
    </source>
</evidence>
<dbReference type="GO" id="GO:0051537">
    <property type="term" value="F:2 iron, 2 sulfur cluster binding"/>
    <property type="evidence" value="ECO:0007669"/>
    <property type="project" value="UniProtKB-KW"/>
</dbReference>
<dbReference type="AlphaFoldDB" id="S9QDC3"/>
<dbReference type="InterPro" id="IPR051452">
    <property type="entry name" value="Diverse_Oxidoreductases"/>
</dbReference>
<keyword evidence="2" id="KW-0479">Metal-binding</keyword>
<evidence type="ECO:0000313" key="7">
    <source>
        <dbReference type="EMBL" id="EPX79431.1"/>
    </source>
</evidence>
<evidence type="ECO:0000256" key="4">
    <source>
        <dbReference type="ARBA" id="ARBA00023004"/>
    </source>
</evidence>
<sequence>MTKVSMTVNGKAVSGEVEGRTLLSAFLRDDLHLTGTHIGCDTSQCGACVVHVDGKAVKSCTMFAAEADGAEVATIEGQANKDGSLNVIQAAFKEHHGLQCGFCTPGMVMSAAALLKENPKPTEAEVRDYLEGNICRCTGYHNIVKAILAASGQDVPAVAAE</sequence>
<keyword evidence="8" id="KW-1185">Reference proteome</keyword>
<dbReference type="OrthoDB" id="9792018at2"/>
<dbReference type="PATRIC" id="fig|1123360.3.peg.2233"/>
<keyword evidence="4" id="KW-0408">Iron</keyword>
<dbReference type="InterPro" id="IPR002888">
    <property type="entry name" value="2Fe-2S-bd"/>
</dbReference>
<dbReference type="InterPro" id="IPR036010">
    <property type="entry name" value="2Fe-2S_ferredoxin-like_sf"/>
</dbReference>
<evidence type="ECO:0000313" key="8">
    <source>
        <dbReference type="Proteomes" id="UP000015351"/>
    </source>
</evidence>
<dbReference type="Gene3D" id="1.10.150.120">
    <property type="entry name" value="[2Fe-2S]-binding domain"/>
    <property type="match status" value="1"/>
</dbReference>
<comment type="caution">
    <text evidence="7">The sequence shown here is derived from an EMBL/GenBank/DDBJ whole genome shotgun (WGS) entry which is preliminary data.</text>
</comment>
<accession>S9QDC3</accession>
<protein>
    <submittedName>
        <fullName evidence="7">Carbon monoxide dehydrogenase small chain</fullName>
        <ecNumber evidence="7">1.2.7.4</ecNumber>
    </submittedName>
</protein>
<evidence type="ECO:0000259" key="6">
    <source>
        <dbReference type="PROSITE" id="PS51085"/>
    </source>
</evidence>
<dbReference type="Pfam" id="PF00111">
    <property type="entry name" value="Fer2"/>
    <property type="match status" value="1"/>
</dbReference>
<name>S9QDC3_9RHOB</name>
<feature type="domain" description="2Fe-2S ferredoxin-type" evidence="6">
    <location>
        <begin position="2"/>
        <end position="78"/>
    </location>
</feature>
<dbReference type="GO" id="GO:0046872">
    <property type="term" value="F:metal ion binding"/>
    <property type="evidence" value="ECO:0007669"/>
    <property type="project" value="UniProtKB-KW"/>
</dbReference>
<dbReference type="SUPFAM" id="SSF47741">
    <property type="entry name" value="CO dehydrogenase ISP C-domain like"/>
    <property type="match status" value="1"/>
</dbReference>
<dbReference type="EC" id="1.2.7.4" evidence="7"/>
<dbReference type="PANTHER" id="PTHR44379:SF5">
    <property type="entry name" value="OXIDOREDUCTASE WITH IRON-SULFUR SUBUNIT"/>
    <property type="match status" value="1"/>
</dbReference>
<dbReference type="InterPro" id="IPR036884">
    <property type="entry name" value="2Fe-2S-bd_dom_sf"/>
</dbReference>
<gene>
    <name evidence="7" type="ORF">thalar_02256</name>
</gene>
<dbReference type="SUPFAM" id="SSF54292">
    <property type="entry name" value="2Fe-2S ferredoxin-like"/>
    <property type="match status" value="1"/>
</dbReference>
<dbReference type="Pfam" id="PF01799">
    <property type="entry name" value="Fer2_2"/>
    <property type="match status" value="1"/>
</dbReference>
<dbReference type="HOGENOM" id="CLU_052511_3_1_5"/>
<dbReference type="FunFam" id="3.10.20.30:FF:000020">
    <property type="entry name" value="Xanthine dehydrogenase iron-sulfur subunit"/>
    <property type="match status" value="1"/>
</dbReference>
<proteinExistence type="predicted"/>
<dbReference type="EMBL" id="AONI01000010">
    <property type="protein sequence ID" value="EPX79431.1"/>
    <property type="molecule type" value="Genomic_DNA"/>
</dbReference>
<dbReference type="Proteomes" id="UP000015351">
    <property type="component" value="Unassembled WGS sequence"/>
</dbReference>
<dbReference type="InterPro" id="IPR012675">
    <property type="entry name" value="Beta-grasp_dom_sf"/>
</dbReference>
<evidence type="ECO:0000256" key="3">
    <source>
        <dbReference type="ARBA" id="ARBA00023002"/>
    </source>
</evidence>
<dbReference type="eggNOG" id="COG2080">
    <property type="taxonomic scope" value="Bacteria"/>
</dbReference>
<dbReference type="PANTHER" id="PTHR44379">
    <property type="entry name" value="OXIDOREDUCTASE WITH IRON-SULFUR SUBUNIT"/>
    <property type="match status" value="1"/>
</dbReference>
<reference evidence="8" key="1">
    <citation type="journal article" date="2013" name="Stand. Genomic Sci.">
        <title>Genome sequence of the Litoreibacter arenae type strain (DSM 19593(T)), a member of the Roseobacter clade isolated from sea sand.</title>
        <authorList>
            <person name="Riedel T."/>
            <person name="Fiebig A."/>
            <person name="Petersen J."/>
            <person name="Gronow S."/>
            <person name="Kyrpides N.C."/>
            <person name="Goker M."/>
            <person name="Klenk H.P."/>
        </authorList>
    </citation>
    <scope>NUCLEOTIDE SEQUENCE [LARGE SCALE GENOMIC DNA]</scope>
    <source>
        <strain evidence="8">DSM 19593</strain>
    </source>
</reference>
<dbReference type="FunFam" id="1.10.150.120:FF:000003">
    <property type="entry name" value="Carbon monoxide dehydrogenase, small subunit"/>
    <property type="match status" value="1"/>
</dbReference>
<dbReference type="RefSeq" id="WP_021100811.1">
    <property type="nucleotide sequence ID" value="NZ_KE557306.1"/>
</dbReference>
<keyword evidence="1" id="KW-0001">2Fe-2S</keyword>
<evidence type="ECO:0000256" key="5">
    <source>
        <dbReference type="ARBA" id="ARBA00023014"/>
    </source>
</evidence>
<organism evidence="7 8">
    <name type="scientific">Litoreibacter arenae DSM 19593</name>
    <dbReference type="NCBI Taxonomy" id="1123360"/>
    <lineage>
        <taxon>Bacteria</taxon>
        <taxon>Pseudomonadati</taxon>
        <taxon>Pseudomonadota</taxon>
        <taxon>Alphaproteobacteria</taxon>
        <taxon>Rhodobacterales</taxon>
        <taxon>Roseobacteraceae</taxon>
        <taxon>Litoreibacter</taxon>
    </lineage>
</organism>
<dbReference type="GO" id="GO:0043885">
    <property type="term" value="F:anaerobic carbon-monoxide dehydrogenase activity"/>
    <property type="evidence" value="ECO:0007669"/>
    <property type="project" value="UniProtKB-EC"/>
</dbReference>